<organism evidence="2 3">
    <name type="scientific">Symmachiella macrocystis</name>
    <dbReference type="NCBI Taxonomy" id="2527985"/>
    <lineage>
        <taxon>Bacteria</taxon>
        <taxon>Pseudomonadati</taxon>
        <taxon>Planctomycetota</taxon>
        <taxon>Planctomycetia</taxon>
        <taxon>Planctomycetales</taxon>
        <taxon>Planctomycetaceae</taxon>
        <taxon>Symmachiella</taxon>
    </lineage>
</organism>
<dbReference type="EMBL" id="SJPP01000001">
    <property type="protein sequence ID" value="TWU13891.1"/>
    <property type="molecule type" value="Genomic_DNA"/>
</dbReference>
<sequence length="78" mass="8242">MSSLRKADLTATGNRTGTGPRLMSLIRNMPLKSNAPTGVKLGDSAVALFGCVCGPCRWKRARSTESGGQADQSLKLTF</sequence>
<evidence type="ECO:0000313" key="3">
    <source>
        <dbReference type="Proteomes" id="UP000320735"/>
    </source>
</evidence>
<gene>
    <name evidence="2" type="ORF">CA54_27320</name>
</gene>
<accession>A0A5C6BR60</accession>
<proteinExistence type="predicted"/>
<keyword evidence="3" id="KW-1185">Reference proteome</keyword>
<name>A0A5C6BR60_9PLAN</name>
<comment type="caution">
    <text evidence="2">The sequence shown here is derived from an EMBL/GenBank/DDBJ whole genome shotgun (WGS) entry which is preliminary data.</text>
</comment>
<dbReference type="Proteomes" id="UP000320735">
    <property type="component" value="Unassembled WGS sequence"/>
</dbReference>
<dbReference type="AlphaFoldDB" id="A0A5C6BR60"/>
<evidence type="ECO:0000256" key="1">
    <source>
        <dbReference type="SAM" id="MobiDB-lite"/>
    </source>
</evidence>
<feature type="region of interest" description="Disordered" evidence="1">
    <location>
        <begin position="1"/>
        <end position="22"/>
    </location>
</feature>
<evidence type="ECO:0000313" key="2">
    <source>
        <dbReference type="EMBL" id="TWU13891.1"/>
    </source>
</evidence>
<protein>
    <submittedName>
        <fullName evidence="2">Uncharacterized protein</fullName>
    </submittedName>
</protein>
<reference evidence="2 3" key="1">
    <citation type="submission" date="2019-02" db="EMBL/GenBank/DDBJ databases">
        <title>Deep-cultivation of Planctomycetes and their phenomic and genomic characterization uncovers novel biology.</title>
        <authorList>
            <person name="Wiegand S."/>
            <person name="Jogler M."/>
            <person name="Boedeker C."/>
            <person name="Pinto D."/>
            <person name="Vollmers J."/>
            <person name="Rivas-Marin E."/>
            <person name="Kohn T."/>
            <person name="Peeters S.H."/>
            <person name="Heuer A."/>
            <person name="Rast P."/>
            <person name="Oberbeckmann S."/>
            <person name="Bunk B."/>
            <person name="Jeske O."/>
            <person name="Meyerdierks A."/>
            <person name="Storesund J.E."/>
            <person name="Kallscheuer N."/>
            <person name="Luecker S."/>
            <person name="Lage O.M."/>
            <person name="Pohl T."/>
            <person name="Merkel B.J."/>
            <person name="Hornburger P."/>
            <person name="Mueller R.-W."/>
            <person name="Bruemmer F."/>
            <person name="Labrenz M."/>
            <person name="Spormann A.M."/>
            <person name="Op Den Camp H."/>
            <person name="Overmann J."/>
            <person name="Amann R."/>
            <person name="Jetten M.S.M."/>
            <person name="Mascher T."/>
            <person name="Medema M.H."/>
            <person name="Devos D.P."/>
            <person name="Kaster A.-K."/>
            <person name="Ovreas L."/>
            <person name="Rohde M."/>
            <person name="Galperin M.Y."/>
            <person name="Jogler C."/>
        </authorList>
    </citation>
    <scope>NUCLEOTIDE SEQUENCE [LARGE SCALE GENOMIC DNA]</scope>
    <source>
        <strain evidence="2 3">CA54</strain>
    </source>
</reference>